<dbReference type="EMBL" id="JASCZI010271889">
    <property type="protein sequence ID" value="MED6216840.1"/>
    <property type="molecule type" value="Genomic_DNA"/>
</dbReference>
<protein>
    <submittedName>
        <fullName evidence="1">Uncharacterized protein</fullName>
    </submittedName>
</protein>
<gene>
    <name evidence="1" type="ORF">PIB30_011742</name>
</gene>
<proteinExistence type="predicted"/>
<evidence type="ECO:0000313" key="2">
    <source>
        <dbReference type="Proteomes" id="UP001341840"/>
    </source>
</evidence>
<accession>A0ABU6Z3L5</accession>
<keyword evidence="2" id="KW-1185">Reference proteome</keyword>
<evidence type="ECO:0000313" key="1">
    <source>
        <dbReference type="EMBL" id="MED6216840.1"/>
    </source>
</evidence>
<dbReference type="Proteomes" id="UP001341840">
    <property type="component" value="Unassembled WGS sequence"/>
</dbReference>
<reference evidence="1 2" key="1">
    <citation type="journal article" date="2023" name="Plants (Basel)">
        <title>Bridging the Gap: Combining Genomics and Transcriptomics Approaches to Understand Stylosanthes scabra, an Orphan Legume from the Brazilian Caatinga.</title>
        <authorList>
            <person name="Ferreira-Neto J.R.C."/>
            <person name="da Silva M.D."/>
            <person name="Binneck E."/>
            <person name="de Melo N.F."/>
            <person name="da Silva R.H."/>
            <person name="de Melo A.L.T.M."/>
            <person name="Pandolfi V."/>
            <person name="Bustamante F.O."/>
            <person name="Brasileiro-Vidal A.C."/>
            <person name="Benko-Iseppon A.M."/>
        </authorList>
    </citation>
    <scope>NUCLEOTIDE SEQUENCE [LARGE SCALE GENOMIC DNA]</scope>
    <source>
        <tissue evidence="1">Leaves</tissue>
    </source>
</reference>
<organism evidence="1 2">
    <name type="scientific">Stylosanthes scabra</name>
    <dbReference type="NCBI Taxonomy" id="79078"/>
    <lineage>
        <taxon>Eukaryota</taxon>
        <taxon>Viridiplantae</taxon>
        <taxon>Streptophyta</taxon>
        <taxon>Embryophyta</taxon>
        <taxon>Tracheophyta</taxon>
        <taxon>Spermatophyta</taxon>
        <taxon>Magnoliopsida</taxon>
        <taxon>eudicotyledons</taxon>
        <taxon>Gunneridae</taxon>
        <taxon>Pentapetalae</taxon>
        <taxon>rosids</taxon>
        <taxon>fabids</taxon>
        <taxon>Fabales</taxon>
        <taxon>Fabaceae</taxon>
        <taxon>Papilionoideae</taxon>
        <taxon>50 kb inversion clade</taxon>
        <taxon>dalbergioids sensu lato</taxon>
        <taxon>Dalbergieae</taxon>
        <taxon>Pterocarpus clade</taxon>
        <taxon>Stylosanthes</taxon>
    </lineage>
</organism>
<name>A0ABU6Z3L5_9FABA</name>
<comment type="caution">
    <text evidence="1">The sequence shown here is derived from an EMBL/GenBank/DDBJ whole genome shotgun (WGS) entry which is preliminary data.</text>
</comment>
<sequence length="152" mass="17132">MSTDHHLLEYMLSNVWLPRKGNHGVVTEEDLILLWAMVTKVKLNWAYLVARRLRLHGFGPIETCLGYAVLWTKIFEHLGIDLSGEEAVPVGAENAITLRHLSKMGRGPKVTDEENEDDEIAVPTAQFPPESMGSFTRACNPFVKSGVKDFRR</sequence>